<evidence type="ECO:0000313" key="2">
    <source>
        <dbReference type="Proteomes" id="UP000646749"/>
    </source>
</evidence>
<sequence length="80" mass="8953">MWIHVFDCNTQAPILNAWFSVAAYNAGNGWYDMQIGLGQNFGVGAPGYYTLYGNTDYYESMWASLCPQPPPPPTYGDCWS</sequence>
<evidence type="ECO:0008006" key="3">
    <source>
        <dbReference type="Google" id="ProtNLM"/>
    </source>
</evidence>
<gene>
    <name evidence="1" type="ORF">Pen02_70320</name>
</gene>
<organism evidence="1 2">
    <name type="scientific">Plantactinospora endophytica</name>
    <dbReference type="NCBI Taxonomy" id="673535"/>
    <lineage>
        <taxon>Bacteria</taxon>
        <taxon>Bacillati</taxon>
        <taxon>Actinomycetota</taxon>
        <taxon>Actinomycetes</taxon>
        <taxon>Micromonosporales</taxon>
        <taxon>Micromonosporaceae</taxon>
        <taxon>Plantactinospora</taxon>
    </lineage>
</organism>
<dbReference type="EMBL" id="BONW01000041">
    <property type="protein sequence ID" value="GIG92096.1"/>
    <property type="molecule type" value="Genomic_DNA"/>
</dbReference>
<dbReference type="RefSeq" id="WP_203870437.1">
    <property type="nucleotide sequence ID" value="NZ_BONW01000041.1"/>
</dbReference>
<dbReference type="Proteomes" id="UP000646749">
    <property type="component" value="Unassembled WGS sequence"/>
</dbReference>
<keyword evidence="2" id="KW-1185">Reference proteome</keyword>
<proteinExistence type="predicted"/>
<accession>A0ABQ4EBI3</accession>
<comment type="caution">
    <text evidence="1">The sequence shown here is derived from an EMBL/GenBank/DDBJ whole genome shotgun (WGS) entry which is preliminary data.</text>
</comment>
<name>A0ABQ4EBI3_9ACTN</name>
<evidence type="ECO:0000313" key="1">
    <source>
        <dbReference type="EMBL" id="GIG92096.1"/>
    </source>
</evidence>
<protein>
    <recommendedName>
        <fullName evidence="3">Transglycosylase SLT domain-containing protein</fullName>
    </recommendedName>
</protein>
<reference evidence="1 2" key="1">
    <citation type="submission" date="2021-01" db="EMBL/GenBank/DDBJ databases">
        <title>Whole genome shotgun sequence of Plantactinospora endophytica NBRC 110450.</title>
        <authorList>
            <person name="Komaki H."/>
            <person name="Tamura T."/>
        </authorList>
    </citation>
    <scope>NUCLEOTIDE SEQUENCE [LARGE SCALE GENOMIC DNA]</scope>
    <source>
        <strain evidence="1 2">NBRC 110450</strain>
    </source>
</reference>